<organism evidence="1 2">
    <name type="scientific">Paraburkholderia silvatlantica</name>
    <dbReference type="NCBI Taxonomy" id="321895"/>
    <lineage>
        <taxon>Bacteria</taxon>
        <taxon>Pseudomonadati</taxon>
        <taxon>Pseudomonadota</taxon>
        <taxon>Betaproteobacteria</taxon>
        <taxon>Burkholderiales</taxon>
        <taxon>Burkholderiaceae</taxon>
        <taxon>Paraburkholderia</taxon>
    </lineage>
</organism>
<dbReference type="RefSeq" id="WP_110388042.1">
    <property type="nucleotide sequence ID" value="NZ_JACHVZ010000012.1"/>
</dbReference>
<keyword evidence="2" id="KW-1185">Reference proteome</keyword>
<gene>
    <name evidence="1" type="ORF">FHX59_004594</name>
</gene>
<proteinExistence type="predicted"/>
<dbReference type="Proteomes" id="UP000533533">
    <property type="component" value="Unassembled WGS sequence"/>
</dbReference>
<protein>
    <submittedName>
        <fullName evidence="1">Uncharacterized protein</fullName>
    </submittedName>
</protein>
<sequence>MKHDSAKKPNGRPAFLPTKTQREIVCALLACGVPHDLCRLHVINPETHRPLNYRTFVRAFEHEIQTAVTMQCARVTQNLYRIAVGDSPQAVQAAMFWLRCRAGWRAAEPEDVKPPLDGPPRTFTSEAEVEAHVKELIERYGRRSRTN</sequence>
<dbReference type="EMBL" id="JACHVZ010000012">
    <property type="protein sequence ID" value="MBB2930146.1"/>
    <property type="molecule type" value="Genomic_DNA"/>
</dbReference>
<evidence type="ECO:0000313" key="1">
    <source>
        <dbReference type="EMBL" id="MBB2930146.1"/>
    </source>
</evidence>
<name>A0ABR6FRX6_9BURK</name>
<accession>A0ABR6FRX6</accession>
<reference evidence="1 2" key="1">
    <citation type="submission" date="2020-08" db="EMBL/GenBank/DDBJ databases">
        <title>Genomic Encyclopedia of Type Strains, Phase IV (KMG-V): Genome sequencing to study the core and pangenomes of soil and plant-associated prokaryotes.</title>
        <authorList>
            <person name="Whitman W."/>
        </authorList>
    </citation>
    <scope>NUCLEOTIDE SEQUENCE [LARGE SCALE GENOMIC DNA]</scope>
    <source>
        <strain evidence="1 2">SRMrh-85</strain>
    </source>
</reference>
<evidence type="ECO:0000313" key="2">
    <source>
        <dbReference type="Proteomes" id="UP000533533"/>
    </source>
</evidence>
<comment type="caution">
    <text evidence="1">The sequence shown here is derived from an EMBL/GenBank/DDBJ whole genome shotgun (WGS) entry which is preliminary data.</text>
</comment>